<reference evidence="2" key="1">
    <citation type="journal article" date="2021" name="Genome Biol. Evol.">
        <title>A High-Quality Reference Genome for a Parasitic Bivalve with Doubly Uniparental Inheritance (Bivalvia: Unionida).</title>
        <authorList>
            <person name="Smith C.H."/>
        </authorList>
    </citation>
    <scope>NUCLEOTIDE SEQUENCE</scope>
    <source>
        <strain evidence="2">CHS0354</strain>
    </source>
</reference>
<accession>A0AAE0S654</accession>
<dbReference type="InterPro" id="IPR000488">
    <property type="entry name" value="Death_dom"/>
</dbReference>
<dbReference type="Pfam" id="PF00531">
    <property type="entry name" value="Death"/>
    <property type="match status" value="1"/>
</dbReference>
<dbReference type="AlphaFoldDB" id="A0AAE0S654"/>
<dbReference type="PROSITE" id="PS50017">
    <property type="entry name" value="DEATH_DOMAIN"/>
    <property type="match status" value="1"/>
</dbReference>
<dbReference type="SUPFAM" id="SSF47986">
    <property type="entry name" value="DEATH domain"/>
    <property type="match status" value="1"/>
</dbReference>
<organism evidence="2 3">
    <name type="scientific">Potamilus streckersoni</name>
    <dbReference type="NCBI Taxonomy" id="2493646"/>
    <lineage>
        <taxon>Eukaryota</taxon>
        <taxon>Metazoa</taxon>
        <taxon>Spiralia</taxon>
        <taxon>Lophotrochozoa</taxon>
        <taxon>Mollusca</taxon>
        <taxon>Bivalvia</taxon>
        <taxon>Autobranchia</taxon>
        <taxon>Heteroconchia</taxon>
        <taxon>Palaeoheterodonta</taxon>
        <taxon>Unionida</taxon>
        <taxon>Unionoidea</taxon>
        <taxon>Unionidae</taxon>
        <taxon>Ambleminae</taxon>
        <taxon>Lampsilini</taxon>
        <taxon>Potamilus</taxon>
    </lineage>
</organism>
<gene>
    <name evidence="2" type="ORF">CHS0354_033156</name>
</gene>
<name>A0AAE0S654_9BIVA</name>
<dbReference type="EMBL" id="JAEAOA010001951">
    <property type="protein sequence ID" value="KAK3586031.1"/>
    <property type="molecule type" value="Genomic_DNA"/>
</dbReference>
<dbReference type="CDD" id="cd01670">
    <property type="entry name" value="Death"/>
    <property type="match status" value="1"/>
</dbReference>
<evidence type="ECO:0000259" key="1">
    <source>
        <dbReference type="PROSITE" id="PS50017"/>
    </source>
</evidence>
<dbReference type="GO" id="GO:0007165">
    <property type="term" value="P:signal transduction"/>
    <property type="evidence" value="ECO:0007669"/>
    <property type="project" value="InterPro"/>
</dbReference>
<dbReference type="InterPro" id="IPR011992">
    <property type="entry name" value="EF-hand-dom_pair"/>
</dbReference>
<protein>
    <recommendedName>
        <fullName evidence="1">Death domain-containing protein</fullName>
    </recommendedName>
</protein>
<dbReference type="Gene3D" id="1.10.238.10">
    <property type="entry name" value="EF-hand"/>
    <property type="match status" value="1"/>
</dbReference>
<dbReference type="PANTHER" id="PTHR15077">
    <property type="entry name" value="FAS-ASSOCIATING DEATH DOMAIN-CONTAINING PROTEIN FADD"/>
    <property type="match status" value="1"/>
</dbReference>
<keyword evidence="3" id="KW-1185">Reference proteome</keyword>
<dbReference type="SMART" id="SM00005">
    <property type="entry name" value="DEATH"/>
    <property type="match status" value="1"/>
</dbReference>
<comment type="caution">
    <text evidence="2">The sequence shown here is derived from an EMBL/GenBank/DDBJ whole genome shotgun (WGS) entry which is preliminary data.</text>
</comment>
<evidence type="ECO:0000313" key="3">
    <source>
        <dbReference type="Proteomes" id="UP001195483"/>
    </source>
</evidence>
<dbReference type="InterPro" id="IPR016729">
    <property type="entry name" value="FADD"/>
</dbReference>
<dbReference type="SUPFAM" id="SSF47473">
    <property type="entry name" value="EF-hand"/>
    <property type="match status" value="1"/>
</dbReference>
<dbReference type="Proteomes" id="UP001195483">
    <property type="component" value="Unassembled WGS sequence"/>
</dbReference>
<dbReference type="Gene3D" id="1.10.533.10">
    <property type="entry name" value="Death Domain, Fas"/>
    <property type="match status" value="1"/>
</dbReference>
<reference evidence="2" key="2">
    <citation type="journal article" date="2021" name="Genome Biol. Evol.">
        <title>Developing a high-quality reference genome for a parasitic bivalve with doubly uniparental inheritance (Bivalvia: Unionida).</title>
        <authorList>
            <person name="Smith C.H."/>
        </authorList>
    </citation>
    <scope>NUCLEOTIDE SEQUENCE</scope>
    <source>
        <strain evidence="2">CHS0354</strain>
        <tissue evidence="2">Mantle</tissue>
    </source>
</reference>
<dbReference type="InterPro" id="IPR011029">
    <property type="entry name" value="DEATH-like_dom_sf"/>
</dbReference>
<feature type="domain" description="Death" evidence="1">
    <location>
        <begin position="254"/>
        <end position="323"/>
    </location>
</feature>
<proteinExistence type="predicted"/>
<evidence type="ECO:0000313" key="2">
    <source>
        <dbReference type="EMBL" id="KAK3586031.1"/>
    </source>
</evidence>
<sequence>MSWVITKMGQYATHFIVPDDKAIGKQTNPSKSNWITAHAIASELSIAEVERLWVRFKQLGADTKEGVITEASLKSSPIQNDVFMRNILVKFMSGSTKKITFENFLKGLKWCEQADLEHKVRGIFHLLNNGGPVKKELMQKILERVYPGDKAQDIKRINDMFFQIMDTEKKGQVTEDQFTNAVLKIPQGVLKQILDFQILPDEMKERLHKNLLEFRTDTGMAAGATPRGLTPGRGKQIAPDSALKAVTEKIHKKDWEKVANKLGFFSDDIEEIRDAYPSNTQQQAYQMLRQWKDRDGSMAMLEVLEKALLDCGMRDAALVLSSY</sequence>
<reference evidence="2" key="3">
    <citation type="submission" date="2023-05" db="EMBL/GenBank/DDBJ databases">
        <authorList>
            <person name="Smith C.H."/>
        </authorList>
    </citation>
    <scope>NUCLEOTIDE SEQUENCE</scope>
    <source>
        <strain evidence="2">CHS0354</strain>
        <tissue evidence="2">Mantle</tissue>
    </source>
</reference>